<dbReference type="InterPro" id="IPR001104">
    <property type="entry name" value="3-oxo-5_a-steroid_4-DH_C"/>
</dbReference>
<keyword evidence="9" id="KW-0726">Sexual differentiation</keyword>
<evidence type="ECO:0000256" key="18">
    <source>
        <dbReference type="PIRNR" id="PIRNR015596"/>
    </source>
</evidence>
<dbReference type="EC" id="1.3.1.22" evidence="18"/>
<reference evidence="21" key="1">
    <citation type="submission" date="2025-08" db="UniProtKB">
        <authorList>
            <consortium name="RefSeq"/>
        </authorList>
    </citation>
    <scope>IDENTIFICATION</scope>
    <source>
        <tissue evidence="21">Muscle</tissue>
    </source>
</reference>
<protein>
    <recommendedName>
        <fullName evidence="18">3-oxo-5alpha-steroid 4-dehydrogenase (NADP(+))</fullName>
        <ecNumber evidence="18">1.3.1.22</ecNumber>
    </recommendedName>
</protein>
<evidence type="ECO:0000259" key="19">
    <source>
        <dbReference type="Pfam" id="PF02544"/>
    </source>
</evidence>
<dbReference type="GO" id="GO:0007548">
    <property type="term" value="P:sex differentiation"/>
    <property type="evidence" value="ECO:0007669"/>
    <property type="project" value="UniProtKB-KW"/>
</dbReference>
<keyword evidence="11" id="KW-0560">Oxidoreductase</keyword>
<evidence type="ECO:0000313" key="21">
    <source>
        <dbReference type="RefSeq" id="XP_019509349.1"/>
    </source>
</evidence>
<evidence type="ECO:0000256" key="6">
    <source>
        <dbReference type="ARBA" id="ARBA00022824"/>
    </source>
</evidence>
<evidence type="ECO:0000256" key="9">
    <source>
        <dbReference type="ARBA" id="ARBA00022928"/>
    </source>
</evidence>
<keyword evidence="13 18" id="KW-0472">Membrane</keyword>
<dbReference type="KEGG" id="hai:109388788"/>
<comment type="subcellular location">
    <subcellularLocation>
        <location evidence="2">Endoplasmic reticulum membrane</location>
        <topology evidence="2">Multi-pass membrane protein</topology>
    </subcellularLocation>
    <subcellularLocation>
        <location evidence="1">Microsome membrane</location>
        <topology evidence="1">Multi-pass membrane protein</topology>
    </subcellularLocation>
</comment>
<keyword evidence="8" id="KW-0521">NADP</keyword>
<dbReference type="RefSeq" id="XP_019509349.1">
    <property type="nucleotide sequence ID" value="XM_019653804.1"/>
</dbReference>
<accession>A0A8B7S8X8</accession>
<evidence type="ECO:0000256" key="5">
    <source>
        <dbReference type="ARBA" id="ARBA00022782"/>
    </source>
</evidence>
<evidence type="ECO:0000256" key="2">
    <source>
        <dbReference type="ARBA" id="ARBA00004477"/>
    </source>
</evidence>
<dbReference type="GO" id="GO:0005789">
    <property type="term" value="C:endoplasmic reticulum membrane"/>
    <property type="evidence" value="ECO:0007669"/>
    <property type="project" value="UniProtKB-SubCell"/>
</dbReference>
<keyword evidence="6" id="KW-0256">Endoplasmic reticulum</keyword>
<evidence type="ECO:0000256" key="4">
    <source>
        <dbReference type="ARBA" id="ARBA00022692"/>
    </source>
</evidence>
<dbReference type="PROSITE" id="PS50244">
    <property type="entry name" value="S5A_REDUCTASE"/>
    <property type="match status" value="1"/>
</dbReference>
<evidence type="ECO:0000256" key="8">
    <source>
        <dbReference type="ARBA" id="ARBA00022857"/>
    </source>
</evidence>
<evidence type="ECO:0000256" key="16">
    <source>
        <dbReference type="ARBA" id="ARBA00048292"/>
    </source>
</evidence>
<keyword evidence="7" id="KW-0492">Microsome</keyword>
<feature type="transmembrane region" description="Helical" evidence="18">
    <location>
        <begin position="209"/>
        <end position="229"/>
    </location>
</feature>
<sequence>MPLQCQQSPVLAGSAALAALGALLLYLGEPSGYGKYTGNPMPRDPRLPARTAWFLQELPSFVVPAGILVGQPRALFGPPETVLLSLFCAHYFHRTFVYSFLTRGRPFPVVLLLKGFVFCMGNGLLQGYYLTYCAEYPAEWYTDIRFSLGIFLFILGMGINIHSDYILRHLRKPGEIAYKIPQGGLFTYVSGANFLGEIIEWIGFALASWSLPALAFAFFSFCFLGLRAFHHHRFYLKIFEDYPKSRKALIPFIF</sequence>
<dbReference type="InterPro" id="IPR016636">
    <property type="entry name" value="3-oxo-5-alpha-steroid_4-DH"/>
</dbReference>
<feature type="domain" description="3-oxo-5-alpha-steroid 4-dehydrogenase C-terminal" evidence="19">
    <location>
        <begin position="106"/>
        <end position="254"/>
    </location>
</feature>
<comment type="catalytic activity">
    <reaction evidence="15 18">
        <text>a 3-oxo-5alpha-steroid + NADP(+) = a 3-oxo-Delta(4)-steroid + NADPH + H(+)</text>
        <dbReference type="Rhea" id="RHEA:54384"/>
        <dbReference type="ChEBI" id="CHEBI:13601"/>
        <dbReference type="ChEBI" id="CHEBI:15378"/>
        <dbReference type="ChEBI" id="CHEBI:47909"/>
        <dbReference type="ChEBI" id="CHEBI:57783"/>
        <dbReference type="ChEBI" id="CHEBI:58349"/>
        <dbReference type="EC" id="1.3.1.22"/>
    </reaction>
</comment>
<evidence type="ECO:0000256" key="11">
    <source>
        <dbReference type="ARBA" id="ARBA00023002"/>
    </source>
</evidence>
<gene>
    <name evidence="21" type="primary">SRD5A2</name>
</gene>
<dbReference type="PIRSF" id="PIRSF015596">
    <property type="entry name" value="5_alpha-SR2"/>
    <property type="match status" value="1"/>
</dbReference>
<dbReference type="PANTHER" id="PTHR10556:SF37">
    <property type="entry name" value="3-OXO-5-ALPHA-STEROID 4-DEHYDROGENASE 2"/>
    <property type="match status" value="1"/>
</dbReference>
<feature type="transmembrane region" description="Helical" evidence="18">
    <location>
        <begin position="144"/>
        <end position="162"/>
    </location>
</feature>
<dbReference type="Proteomes" id="UP000694851">
    <property type="component" value="Unplaced"/>
</dbReference>
<comment type="catalytic activity">
    <reaction evidence="17">
        <text>17beta-hydroxy-5alpha-androstan-3-one + NADP(+) = testosterone + NADPH + H(+)</text>
        <dbReference type="Rhea" id="RHEA:50820"/>
        <dbReference type="ChEBI" id="CHEBI:15378"/>
        <dbReference type="ChEBI" id="CHEBI:16330"/>
        <dbReference type="ChEBI" id="CHEBI:17347"/>
        <dbReference type="ChEBI" id="CHEBI:57783"/>
        <dbReference type="ChEBI" id="CHEBI:58349"/>
        <dbReference type="EC" id="1.3.1.22"/>
    </reaction>
    <physiologicalReaction direction="right-to-left" evidence="17">
        <dbReference type="Rhea" id="RHEA:50822"/>
    </physiologicalReaction>
</comment>
<organism evidence="20 21">
    <name type="scientific">Hipposideros armiger</name>
    <name type="common">Great Himalayan leaf-nosed bat</name>
    <dbReference type="NCBI Taxonomy" id="186990"/>
    <lineage>
        <taxon>Eukaryota</taxon>
        <taxon>Metazoa</taxon>
        <taxon>Chordata</taxon>
        <taxon>Craniata</taxon>
        <taxon>Vertebrata</taxon>
        <taxon>Euteleostomi</taxon>
        <taxon>Mammalia</taxon>
        <taxon>Eutheria</taxon>
        <taxon>Laurasiatheria</taxon>
        <taxon>Chiroptera</taxon>
        <taxon>Yinpterochiroptera</taxon>
        <taxon>Rhinolophoidea</taxon>
        <taxon>Hipposideridae</taxon>
        <taxon>Hipposideros</taxon>
    </lineage>
</organism>
<comment type="function">
    <text evidence="14">Converts testosterone (T) into 5-alpha-dihydrotestosterone (DHT) and progesterone or corticosterone into their corresponding 5-alpha-3-oxosteroids. It plays a central role in sexual differentiation and androgen physiology.</text>
</comment>
<dbReference type="FunFam" id="1.20.120.1630:FF:000002">
    <property type="entry name" value="Steroid 5 alpha-reductase 1"/>
    <property type="match status" value="1"/>
</dbReference>
<dbReference type="GeneID" id="109388788"/>
<evidence type="ECO:0000256" key="10">
    <source>
        <dbReference type="ARBA" id="ARBA00022989"/>
    </source>
</evidence>
<feature type="transmembrane region" description="Helical" evidence="18">
    <location>
        <begin position="108"/>
        <end position="132"/>
    </location>
</feature>
<evidence type="ECO:0000256" key="1">
    <source>
        <dbReference type="ARBA" id="ARBA00004154"/>
    </source>
</evidence>
<dbReference type="InterPro" id="IPR039357">
    <property type="entry name" value="SRD5A/TECR"/>
</dbReference>
<name>A0A8B7S8X8_HIPAR</name>
<evidence type="ECO:0000256" key="3">
    <source>
        <dbReference type="ARBA" id="ARBA00007742"/>
    </source>
</evidence>
<evidence type="ECO:0000256" key="7">
    <source>
        <dbReference type="ARBA" id="ARBA00022848"/>
    </source>
</evidence>
<dbReference type="CTD" id="6716"/>
<evidence type="ECO:0000256" key="13">
    <source>
        <dbReference type="ARBA" id="ARBA00023136"/>
    </source>
</evidence>
<dbReference type="GO" id="GO:0030154">
    <property type="term" value="P:cell differentiation"/>
    <property type="evidence" value="ECO:0007669"/>
    <property type="project" value="UniProtKB-KW"/>
</dbReference>
<evidence type="ECO:0000256" key="12">
    <source>
        <dbReference type="ARBA" id="ARBA00023098"/>
    </source>
</evidence>
<dbReference type="PANTHER" id="PTHR10556">
    <property type="entry name" value="3-OXO-5-ALPHA-STEROID 4-DEHYDROGENASE"/>
    <property type="match status" value="1"/>
</dbReference>
<dbReference type="GO" id="GO:0006702">
    <property type="term" value="P:androgen biosynthetic process"/>
    <property type="evidence" value="ECO:0007669"/>
    <property type="project" value="UniProtKB-ARBA"/>
</dbReference>
<dbReference type="GO" id="GO:0047751">
    <property type="term" value="F:3-oxo-5-alpha-steroid 4-dehydrogenase (NADP+) activity"/>
    <property type="evidence" value="ECO:0007669"/>
    <property type="project" value="UniProtKB-EC"/>
</dbReference>
<dbReference type="Pfam" id="PF02544">
    <property type="entry name" value="Steroid_dh"/>
    <property type="match status" value="1"/>
</dbReference>
<evidence type="ECO:0000256" key="14">
    <source>
        <dbReference type="ARBA" id="ARBA00045549"/>
    </source>
</evidence>
<evidence type="ECO:0000256" key="17">
    <source>
        <dbReference type="ARBA" id="ARBA00049397"/>
    </source>
</evidence>
<evidence type="ECO:0000256" key="15">
    <source>
        <dbReference type="ARBA" id="ARBA00048164"/>
    </source>
</evidence>
<dbReference type="AlphaFoldDB" id="A0A8B7S8X8"/>
<feature type="transmembrane region" description="Helical" evidence="18">
    <location>
        <begin position="183"/>
        <end position="203"/>
    </location>
</feature>
<evidence type="ECO:0000313" key="20">
    <source>
        <dbReference type="Proteomes" id="UP000694851"/>
    </source>
</evidence>
<comment type="catalytic activity">
    <reaction evidence="16">
        <text>5alpha-pregnane-3,20-dione + NADP(+) = progesterone + NADPH + H(+)</text>
        <dbReference type="Rhea" id="RHEA:21952"/>
        <dbReference type="ChEBI" id="CHEBI:15378"/>
        <dbReference type="ChEBI" id="CHEBI:17026"/>
        <dbReference type="ChEBI" id="CHEBI:28952"/>
        <dbReference type="ChEBI" id="CHEBI:57783"/>
        <dbReference type="ChEBI" id="CHEBI:58349"/>
        <dbReference type="EC" id="1.3.1.22"/>
    </reaction>
    <physiologicalReaction direction="right-to-left" evidence="16">
        <dbReference type="Rhea" id="RHEA:21954"/>
    </physiologicalReaction>
</comment>
<keyword evidence="12" id="KW-0443">Lipid metabolism</keyword>
<comment type="similarity">
    <text evidence="3 18">Belongs to the steroid 5-alpha reductase family.</text>
</comment>
<keyword evidence="4 18" id="KW-0812">Transmembrane</keyword>
<keyword evidence="5" id="KW-0221">Differentiation</keyword>
<proteinExistence type="inferred from homology"/>
<dbReference type="Gene3D" id="1.20.120.1630">
    <property type="match status" value="1"/>
</dbReference>
<keyword evidence="10 18" id="KW-1133">Transmembrane helix</keyword>
<keyword evidence="20" id="KW-1185">Reference proteome</keyword>
<dbReference type="OrthoDB" id="5788137at2759"/>